<dbReference type="Proteomes" id="UP000639010">
    <property type="component" value="Unassembled WGS sequence"/>
</dbReference>
<dbReference type="Gene3D" id="3.30.70.60">
    <property type="match status" value="1"/>
</dbReference>
<protein>
    <submittedName>
        <fullName evidence="2">Tfp pilus assembly protein PilO</fullName>
    </submittedName>
</protein>
<accession>A0ABR9H6S2</accession>
<name>A0ABR9H6S2_9BACT</name>
<sequence length="182" mass="20533">MSMKKLSQFEKYGIMAAIIIACTFFYMKKVYEPQEKEFKKTVAALNKVVGEVNGLKQIPPLIQVKHELENAKKDLEEVNKRLKGTLMHTGEAREVTHMLRQINEHVAASGLKVVSLTPGGRKSDTLLQLEWNLFQLSLSGSFHGFLQLLESLRNMPDAIRVDEVALTAGNGEFLEITFNLMI</sequence>
<proteinExistence type="predicted"/>
<dbReference type="InterPro" id="IPR014717">
    <property type="entry name" value="Transl_elong_EF1B/ribsomal_bS6"/>
</dbReference>
<dbReference type="Pfam" id="PF04350">
    <property type="entry name" value="PilO"/>
    <property type="match status" value="1"/>
</dbReference>
<evidence type="ECO:0000313" key="3">
    <source>
        <dbReference type="Proteomes" id="UP000639010"/>
    </source>
</evidence>
<dbReference type="PROSITE" id="PS51257">
    <property type="entry name" value="PROKAR_LIPOPROTEIN"/>
    <property type="match status" value="1"/>
</dbReference>
<evidence type="ECO:0000256" key="1">
    <source>
        <dbReference type="SAM" id="Coils"/>
    </source>
</evidence>
<organism evidence="2 3">
    <name type="scientific">Desulfomicrobium macestii</name>
    <dbReference type="NCBI Taxonomy" id="90731"/>
    <lineage>
        <taxon>Bacteria</taxon>
        <taxon>Pseudomonadati</taxon>
        <taxon>Thermodesulfobacteriota</taxon>
        <taxon>Desulfovibrionia</taxon>
        <taxon>Desulfovibrionales</taxon>
        <taxon>Desulfomicrobiaceae</taxon>
        <taxon>Desulfomicrobium</taxon>
    </lineage>
</organism>
<keyword evidence="1" id="KW-0175">Coiled coil</keyword>
<dbReference type="EMBL" id="JADBGG010000023">
    <property type="protein sequence ID" value="MBE1426212.1"/>
    <property type="molecule type" value="Genomic_DNA"/>
</dbReference>
<feature type="coiled-coil region" evidence="1">
    <location>
        <begin position="61"/>
        <end position="88"/>
    </location>
</feature>
<reference evidence="2 3" key="1">
    <citation type="submission" date="2020-10" db="EMBL/GenBank/DDBJ databases">
        <title>Genomic Encyclopedia of Type Strains, Phase IV (KMG-IV): sequencing the most valuable type-strain genomes for metagenomic binning, comparative biology and taxonomic classification.</title>
        <authorList>
            <person name="Goeker M."/>
        </authorList>
    </citation>
    <scope>NUCLEOTIDE SEQUENCE [LARGE SCALE GENOMIC DNA]</scope>
    <source>
        <strain evidence="2 3">DSM 4194</strain>
    </source>
</reference>
<comment type="caution">
    <text evidence="2">The sequence shown here is derived from an EMBL/GenBank/DDBJ whole genome shotgun (WGS) entry which is preliminary data.</text>
</comment>
<dbReference type="InterPro" id="IPR007445">
    <property type="entry name" value="PilO"/>
</dbReference>
<gene>
    <name evidence="2" type="ORF">H4684_002876</name>
</gene>
<keyword evidence="3" id="KW-1185">Reference proteome</keyword>
<evidence type="ECO:0000313" key="2">
    <source>
        <dbReference type="EMBL" id="MBE1426212.1"/>
    </source>
</evidence>